<evidence type="ECO:0000256" key="5">
    <source>
        <dbReference type="ARBA" id="ARBA00023002"/>
    </source>
</evidence>
<reference evidence="11" key="1">
    <citation type="journal article" date="2025" name="Foods">
        <title>Unveiling the Microbial Signatures of Arabica Coffee Cherries: Insights into Ripeness Specific Diversity, Functional Traits, and Implications for Quality and Safety.</title>
        <authorList>
            <consortium name="RefSeq"/>
            <person name="Tenea G.N."/>
            <person name="Cifuentes V."/>
            <person name="Reyes P."/>
            <person name="Cevallos-Vallejos M."/>
        </authorList>
    </citation>
    <scope>NUCLEOTIDE SEQUENCE [LARGE SCALE GENOMIC DNA]</scope>
</reference>
<comment type="cofactor">
    <cofactor evidence="1 8">
        <name>heme</name>
        <dbReference type="ChEBI" id="CHEBI:30413"/>
    </cofactor>
</comment>
<dbReference type="InterPro" id="IPR036396">
    <property type="entry name" value="Cyt_P450_sf"/>
</dbReference>
<gene>
    <name evidence="12" type="primary">LOC113707694</name>
</gene>
<feature type="binding site" description="axial binding residue" evidence="8">
    <location>
        <position position="474"/>
    </location>
    <ligand>
        <name>heme</name>
        <dbReference type="ChEBI" id="CHEBI:30413"/>
    </ligand>
    <ligandPart>
        <name>Fe</name>
        <dbReference type="ChEBI" id="CHEBI:18248"/>
    </ligandPart>
</feature>
<proteinExistence type="inferred from homology"/>
<keyword evidence="11" id="KW-1185">Reference proteome</keyword>
<dbReference type="Gene3D" id="1.10.630.10">
    <property type="entry name" value="Cytochrome P450"/>
    <property type="match status" value="1"/>
</dbReference>
<keyword evidence="10" id="KW-1133">Transmembrane helix</keyword>
<keyword evidence="7 9" id="KW-0503">Monooxygenase</keyword>
<comment type="similarity">
    <text evidence="2 9">Belongs to the cytochrome P450 family.</text>
</comment>
<name>A0A6P6U6K4_COFAR</name>
<feature type="transmembrane region" description="Helical" evidence="10">
    <location>
        <begin position="24"/>
        <end position="49"/>
    </location>
</feature>
<dbReference type="RefSeq" id="XP_027085781.2">
    <property type="nucleotide sequence ID" value="XM_027229980.2"/>
</dbReference>
<keyword evidence="4 8" id="KW-0479">Metal-binding</keyword>
<dbReference type="Proteomes" id="UP001652660">
    <property type="component" value="Chromosome 9c"/>
</dbReference>
<dbReference type="PANTHER" id="PTHR47944:SF5">
    <property type="entry name" value="CYTOCHROME P450 71A1-LIKE"/>
    <property type="match status" value="1"/>
</dbReference>
<evidence type="ECO:0000256" key="2">
    <source>
        <dbReference type="ARBA" id="ARBA00010617"/>
    </source>
</evidence>
<keyword evidence="10" id="KW-0472">Membrane</keyword>
<dbReference type="InterPro" id="IPR001128">
    <property type="entry name" value="Cyt_P450"/>
</dbReference>
<dbReference type="PRINTS" id="PR00463">
    <property type="entry name" value="EP450I"/>
</dbReference>
<accession>A0A6P6U6K4</accession>
<dbReference type="CDD" id="cd20618">
    <property type="entry name" value="CYP71_clan"/>
    <property type="match status" value="1"/>
</dbReference>
<sequence>MHVAQINLIKLHHVHKTPTEFTAITYYSALMETWLLLAFAGIVSLAFLLKLSTHKRLKLNHPPGPKPWPIIGNLNLLGSIPHQSLHLLSQKYGAIMQLKFGSSPVVVASSPEMAKEFLQTHDVNFASRPATAAGKYTSYNCSDMTWAPYGPFWRQARKLYLTQIFNPKRLDFFESIRIEERRAFISRLYALSGKPVVMRDHLMRLTLSSACQMVLSNKYFAQSEGEGSIVTFEEFQEMIDTWFWLGGVFNIGDWIPWLDRFDLQGYIKQMKELYKKFDRFHNHVLDDHQARRKTEKDFIPKDMVDILLQYAEDPDLQVKLTRDQIKGLIQDLLAGGTDTSATTVEWAMNELLKHPRLIRKAAEELDRVIGKDKWVEEADFSKLPFLEAIIKETLRLHPLATLLAPRYAIEDCTVAGYHIAKGTTVFINTWSIGRNSKYWDSPEEFIPERFLEKDIDMKGQNFALLPFGSGRRRCPGYNLGIKLVRSTLANLLHGFNWKLPHGMKPEEICMEELYGLTTHPRISLAMIPEPRLPVNLY</sequence>
<evidence type="ECO:0000256" key="4">
    <source>
        <dbReference type="ARBA" id="ARBA00022723"/>
    </source>
</evidence>
<evidence type="ECO:0000256" key="8">
    <source>
        <dbReference type="PIRSR" id="PIRSR602401-1"/>
    </source>
</evidence>
<dbReference type="SUPFAM" id="SSF48264">
    <property type="entry name" value="Cytochrome P450"/>
    <property type="match status" value="1"/>
</dbReference>
<evidence type="ECO:0000256" key="1">
    <source>
        <dbReference type="ARBA" id="ARBA00001971"/>
    </source>
</evidence>
<dbReference type="AlphaFoldDB" id="A0A6P6U6K4"/>
<reference evidence="12" key="2">
    <citation type="submission" date="2025-08" db="UniProtKB">
        <authorList>
            <consortium name="RefSeq"/>
        </authorList>
    </citation>
    <scope>IDENTIFICATION</scope>
    <source>
        <tissue evidence="12">Leaves</tissue>
    </source>
</reference>
<evidence type="ECO:0000313" key="11">
    <source>
        <dbReference type="Proteomes" id="UP001652660"/>
    </source>
</evidence>
<dbReference type="PROSITE" id="PS00086">
    <property type="entry name" value="CYTOCHROME_P450"/>
    <property type="match status" value="1"/>
</dbReference>
<dbReference type="GO" id="GO:0020037">
    <property type="term" value="F:heme binding"/>
    <property type="evidence" value="ECO:0007669"/>
    <property type="project" value="InterPro"/>
</dbReference>
<dbReference type="GO" id="GO:0016020">
    <property type="term" value="C:membrane"/>
    <property type="evidence" value="ECO:0007669"/>
    <property type="project" value="UniProtKB-SubCell"/>
</dbReference>
<evidence type="ECO:0000256" key="10">
    <source>
        <dbReference type="SAM" id="Phobius"/>
    </source>
</evidence>
<evidence type="ECO:0000256" key="9">
    <source>
        <dbReference type="RuleBase" id="RU000461"/>
    </source>
</evidence>
<dbReference type="GO" id="GO:0005506">
    <property type="term" value="F:iron ion binding"/>
    <property type="evidence" value="ECO:0007669"/>
    <property type="project" value="InterPro"/>
</dbReference>
<evidence type="ECO:0000313" key="12">
    <source>
        <dbReference type="RefSeq" id="XP_027085781.2"/>
    </source>
</evidence>
<protein>
    <submittedName>
        <fullName evidence="12">Cytochrome P450 71A1-like</fullName>
    </submittedName>
</protein>
<dbReference type="GO" id="GO:0016705">
    <property type="term" value="F:oxidoreductase activity, acting on paired donors, with incorporation or reduction of molecular oxygen"/>
    <property type="evidence" value="ECO:0007669"/>
    <property type="project" value="InterPro"/>
</dbReference>
<dbReference type="PANTHER" id="PTHR47944">
    <property type="entry name" value="CYTOCHROME P450 98A9"/>
    <property type="match status" value="1"/>
</dbReference>
<organism evidence="11 12">
    <name type="scientific">Coffea arabica</name>
    <name type="common">Arabian coffee</name>
    <dbReference type="NCBI Taxonomy" id="13443"/>
    <lineage>
        <taxon>Eukaryota</taxon>
        <taxon>Viridiplantae</taxon>
        <taxon>Streptophyta</taxon>
        <taxon>Embryophyta</taxon>
        <taxon>Tracheophyta</taxon>
        <taxon>Spermatophyta</taxon>
        <taxon>Magnoliopsida</taxon>
        <taxon>eudicotyledons</taxon>
        <taxon>Gunneridae</taxon>
        <taxon>Pentapetalae</taxon>
        <taxon>asterids</taxon>
        <taxon>lamiids</taxon>
        <taxon>Gentianales</taxon>
        <taxon>Rubiaceae</taxon>
        <taxon>Ixoroideae</taxon>
        <taxon>Gardenieae complex</taxon>
        <taxon>Bertiereae - Coffeeae clade</taxon>
        <taxon>Coffeeae</taxon>
        <taxon>Coffea</taxon>
    </lineage>
</organism>
<dbReference type="OrthoDB" id="2789670at2759"/>
<keyword evidence="5 9" id="KW-0560">Oxidoreductase</keyword>
<evidence type="ECO:0000256" key="3">
    <source>
        <dbReference type="ARBA" id="ARBA00022617"/>
    </source>
</evidence>
<dbReference type="PRINTS" id="PR00385">
    <property type="entry name" value="P450"/>
</dbReference>
<keyword evidence="6 8" id="KW-0408">Iron</keyword>
<dbReference type="GeneID" id="113707694"/>
<keyword evidence="3 8" id="KW-0349">Heme</keyword>
<dbReference type="Pfam" id="PF00067">
    <property type="entry name" value="p450"/>
    <property type="match status" value="1"/>
</dbReference>
<evidence type="ECO:0000256" key="6">
    <source>
        <dbReference type="ARBA" id="ARBA00023004"/>
    </source>
</evidence>
<keyword evidence="10" id="KW-0812">Transmembrane</keyword>
<dbReference type="InterPro" id="IPR017972">
    <property type="entry name" value="Cyt_P450_CS"/>
</dbReference>
<evidence type="ECO:0000256" key="7">
    <source>
        <dbReference type="ARBA" id="ARBA00023033"/>
    </source>
</evidence>
<dbReference type="GO" id="GO:0004497">
    <property type="term" value="F:monooxygenase activity"/>
    <property type="evidence" value="ECO:0007669"/>
    <property type="project" value="UniProtKB-KW"/>
</dbReference>
<dbReference type="InterPro" id="IPR002401">
    <property type="entry name" value="Cyt_P450_E_grp-I"/>
</dbReference>